<evidence type="ECO:0000256" key="3">
    <source>
        <dbReference type="ARBA" id="ARBA00010747"/>
    </source>
</evidence>
<comment type="subcellular location">
    <subcellularLocation>
        <location evidence="2">Cell membrane</location>
        <topology evidence="2">Multi-pass membrane protein</topology>
    </subcellularLocation>
</comment>
<evidence type="ECO:0000256" key="14">
    <source>
        <dbReference type="SAM" id="Phobius"/>
    </source>
</evidence>
<protein>
    <submittedName>
        <fullName evidence="17">Formate dehydrogenase subunit gamma</fullName>
        <ecNumber evidence="17">1.17.1.9</ecNumber>
    </submittedName>
</protein>
<keyword evidence="7 14" id="KW-0812">Transmembrane</keyword>
<feature type="transmembrane region" description="Helical" evidence="14">
    <location>
        <begin position="306"/>
        <end position="325"/>
    </location>
</feature>
<reference evidence="18" key="1">
    <citation type="journal article" date="2019" name="Int. J. Syst. Evol. Microbiol.">
        <title>The Global Catalogue of Microorganisms (GCM) 10K type strain sequencing project: providing services to taxonomists for standard genome sequencing and annotation.</title>
        <authorList>
            <consortium name="The Broad Institute Genomics Platform"/>
            <consortium name="The Broad Institute Genome Sequencing Center for Infectious Disease"/>
            <person name="Wu L."/>
            <person name="Ma J."/>
        </authorList>
    </citation>
    <scope>NUCLEOTIDE SEQUENCE [LARGE SCALE GENOMIC DNA]</scope>
    <source>
        <strain evidence="18">CECT 8472</strain>
    </source>
</reference>
<proteinExistence type="inferred from homology"/>
<keyword evidence="18" id="KW-1185">Reference proteome</keyword>
<dbReference type="EC" id="1.17.1.9" evidence="17"/>
<comment type="cofactor">
    <cofactor evidence="1">
        <name>heme</name>
        <dbReference type="ChEBI" id="CHEBI:30413"/>
    </cofactor>
</comment>
<keyword evidence="15" id="KW-0732">Signal</keyword>
<name>A0ABV8UM03_9PROT</name>
<evidence type="ECO:0000256" key="13">
    <source>
        <dbReference type="SAM" id="MobiDB-lite"/>
    </source>
</evidence>
<evidence type="ECO:0000256" key="6">
    <source>
        <dbReference type="ARBA" id="ARBA00022617"/>
    </source>
</evidence>
<keyword evidence="6" id="KW-0349">Heme</keyword>
<feature type="transmembrane region" description="Helical" evidence="14">
    <location>
        <begin position="102"/>
        <end position="123"/>
    </location>
</feature>
<feature type="transmembrane region" description="Helical" evidence="14">
    <location>
        <begin position="191"/>
        <end position="212"/>
    </location>
</feature>
<evidence type="ECO:0000256" key="9">
    <source>
        <dbReference type="ARBA" id="ARBA00022982"/>
    </source>
</evidence>
<dbReference type="Proteomes" id="UP001595799">
    <property type="component" value="Unassembled WGS sequence"/>
</dbReference>
<sequence length="375" mass="40419">MSFSRMALTVPAFAVMLMLAFAALGLTAPAAQAQSSEQTSASSQGPQGGAVPGESLGTTGSADQWRAIRDGLQGSVSIPDKKSAILIQSGGENWRSIRNGPLMTYGSWLLLGTIILLALFYLLRGRIRLEKGPSGIRIERFGALERSVHWMTAVSFILLALTGINVLWGRHVLLPVVGPEAFSVLTIGGKYVHNFVAFPFMLGVLLMFVLWVGQNIPNRHDLVWFAKGGGMFSKHSHPPARKFNGGQKIIFWAVALGGLSLSLSGLALMFPFEFGLWAKTFAFLNIFGAGLPEAVPGVTEMQLSNLWHSILGLVMIAVILAHIYIGTLGMEGAFAAMGSGYVDENWAREHHNIWVEEMQSSSDKAPAQGQAQPAE</sequence>
<feature type="chain" id="PRO_5046477676" evidence="15">
    <location>
        <begin position="23"/>
        <end position="375"/>
    </location>
</feature>
<keyword evidence="17" id="KW-0560">Oxidoreductase</keyword>
<evidence type="ECO:0000256" key="8">
    <source>
        <dbReference type="ARBA" id="ARBA00022723"/>
    </source>
</evidence>
<keyword evidence="8" id="KW-0479">Metal-binding</keyword>
<evidence type="ECO:0000313" key="17">
    <source>
        <dbReference type="EMBL" id="MFC4351559.1"/>
    </source>
</evidence>
<keyword evidence="5" id="KW-1003">Cell membrane</keyword>
<evidence type="ECO:0000256" key="12">
    <source>
        <dbReference type="ARBA" id="ARBA00023136"/>
    </source>
</evidence>
<keyword evidence="11" id="KW-0408">Iron</keyword>
<keyword evidence="10 14" id="KW-1133">Transmembrane helix</keyword>
<gene>
    <name evidence="17" type="ORF">ACFOW6_08405</name>
</gene>
<dbReference type="Gene3D" id="1.20.950.20">
    <property type="entry name" value="Transmembrane di-heme cytochromes, Chain C"/>
    <property type="match status" value="1"/>
</dbReference>
<dbReference type="InterPro" id="IPR011577">
    <property type="entry name" value="Cyt_b561_bac/Ni-Hgenase"/>
</dbReference>
<accession>A0ABV8UM03</accession>
<dbReference type="GO" id="GO:0008863">
    <property type="term" value="F:formate dehydrogenase (NAD+) activity"/>
    <property type="evidence" value="ECO:0007669"/>
    <property type="project" value="UniProtKB-EC"/>
</dbReference>
<keyword evidence="4" id="KW-0813">Transport</keyword>
<evidence type="ECO:0000313" key="18">
    <source>
        <dbReference type="Proteomes" id="UP001595799"/>
    </source>
</evidence>
<dbReference type="Pfam" id="PF01292">
    <property type="entry name" value="Ni_hydr_CYTB"/>
    <property type="match status" value="1"/>
</dbReference>
<evidence type="ECO:0000259" key="16">
    <source>
        <dbReference type="Pfam" id="PF01292"/>
    </source>
</evidence>
<keyword evidence="9" id="KW-0249">Electron transport</keyword>
<evidence type="ECO:0000256" key="1">
    <source>
        <dbReference type="ARBA" id="ARBA00001971"/>
    </source>
</evidence>
<dbReference type="RefSeq" id="WP_382421887.1">
    <property type="nucleotide sequence ID" value="NZ_JBHSCW010000003.1"/>
</dbReference>
<evidence type="ECO:0000256" key="15">
    <source>
        <dbReference type="SAM" id="SignalP"/>
    </source>
</evidence>
<feature type="transmembrane region" description="Helical" evidence="14">
    <location>
        <begin position="249"/>
        <end position="270"/>
    </location>
</feature>
<evidence type="ECO:0000256" key="7">
    <source>
        <dbReference type="ARBA" id="ARBA00022692"/>
    </source>
</evidence>
<organism evidence="17 18">
    <name type="scientific">Fodinicurvata halophila</name>
    <dbReference type="NCBI Taxonomy" id="1419723"/>
    <lineage>
        <taxon>Bacteria</taxon>
        <taxon>Pseudomonadati</taxon>
        <taxon>Pseudomonadota</taxon>
        <taxon>Alphaproteobacteria</taxon>
        <taxon>Rhodospirillales</taxon>
        <taxon>Rhodovibrionaceae</taxon>
        <taxon>Fodinicurvata</taxon>
    </lineage>
</organism>
<evidence type="ECO:0000256" key="4">
    <source>
        <dbReference type="ARBA" id="ARBA00022448"/>
    </source>
</evidence>
<feature type="region of interest" description="Disordered" evidence="13">
    <location>
        <begin position="35"/>
        <end position="56"/>
    </location>
</feature>
<dbReference type="SUPFAM" id="SSF81342">
    <property type="entry name" value="Transmembrane di-heme cytochromes"/>
    <property type="match status" value="1"/>
</dbReference>
<dbReference type="PANTHER" id="PTHR30074">
    <property type="entry name" value="FORMATE DEHYDROGENASE, NITRATE-INDUCIBLE, CYTOCHROME B556 FDN SUBUNIT"/>
    <property type="match status" value="1"/>
</dbReference>
<evidence type="ECO:0000256" key="11">
    <source>
        <dbReference type="ARBA" id="ARBA00023004"/>
    </source>
</evidence>
<evidence type="ECO:0000256" key="5">
    <source>
        <dbReference type="ARBA" id="ARBA00022475"/>
    </source>
</evidence>
<feature type="domain" description="Cytochrome b561 bacterial/Ni-hydrogenase" evidence="16">
    <location>
        <begin position="140"/>
        <end position="339"/>
    </location>
</feature>
<comment type="caution">
    <text evidence="17">The sequence shown here is derived from an EMBL/GenBank/DDBJ whole genome shotgun (WGS) entry which is preliminary data.</text>
</comment>
<dbReference type="PANTHER" id="PTHR30074:SF6">
    <property type="entry name" value="FORMATE DEHYDROGENASE GAMMA SUBUNIT"/>
    <property type="match status" value="1"/>
</dbReference>
<keyword evidence="12 14" id="KW-0472">Membrane</keyword>
<comment type="similarity">
    <text evidence="3">Belongs to the formate dehydrogenase gamma subunit family.</text>
</comment>
<dbReference type="NCBIfam" id="TIGR01583">
    <property type="entry name" value="formate-DH-gamm"/>
    <property type="match status" value="1"/>
</dbReference>
<feature type="compositionally biased region" description="Low complexity" evidence="13">
    <location>
        <begin position="35"/>
        <end position="44"/>
    </location>
</feature>
<evidence type="ECO:0000256" key="10">
    <source>
        <dbReference type="ARBA" id="ARBA00022989"/>
    </source>
</evidence>
<dbReference type="EMBL" id="JBHSCW010000003">
    <property type="protein sequence ID" value="MFC4351559.1"/>
    <property type="molecule type" value="Genomic_DNA"/>
</dbReference>
<dbReference type="InterPro" id="IPR016174">
    <property type="entry name" value="Di-haem_cyt_TM"/>
</dbReference>
<dbReference type="InterPro" id="IPR051817">
    <property type="entry name" value="FDH_cytochrome_b556_subunit"/>
</dbReference>
<evidence type="ECO:0000256" key="2">
    <source>
        <dbReference type="ARBA" id="ARBA00004651"/>
    </source>
</evidence>
<feature type="transmembrane region" description="Helical" evidence="14">
    <location>
        <begin position="150"/>
        <end position="171"/>
    </location>
</feature>
<dbReference type="InterPro" id="IPR006471">
    <property type="entry name" value="Formate_DH_gsu"/>
</dbReference>
<feature type="signal peptide" evidence="15">
    <location>
        <begin position="1"/>
        <end position="22"/>
    </location>
</feature>